<evidence type="ECO:0000256" key="8">
    <source>
        <dbReference type="ARBA" id="ARBA00023157"/>
    </source>
</evidence>
<keyword evidence="9" id="KW-0325">Glycoprotein</keyword>
<keyword evidence="8" id="KW-1015">Disulfide bond</keyword>
<dbReference type="EC" id="3.2.1.15" evidence="3"/>
<dbReference type="InterPro" id="IPR011050">
    <property type="entry name" value="Pectin_lyase_fold/virulence"/>
</dbReference>
<comment type="catalytic activity">
    <reaction evidence="12">
        <text>(1,4-alpha-D-galacturonosyl)n+m + H2O = (1,4-alpha-D-galacturonosyl)n + (1,4-alpha-D-galacturonosyl)m.</text>
        <dbReference type="EC" id="3.2.1.15"/>
    </reaction>
</comment>
<protein>
    <recommendedName>
        <fullName evidence="3">endo-polygalacturonase</fullName>
        <ecNumber evidence="3">3.2.1.15</ecNumber>
    </recommendedName>
</protein>
<keyword evidence="10 13" id="KW-0326">Glycosidase</keyword>
<evidence type="ECO:0000256" key="6">
    <source>
        <dbReference type="ARBA" id="ARBA00022737"/>
    </source>
</evidence>
<evidence type="ECO:0000256" key="5">
    <source>
        <dbReference type="ARBA" id="ARBA00022729"/>
    </source>
</evidence>
<evidence type="ECO:0000313" key="16">
    <source>
        <dbReference type="Proteomes" id="UP001153712"/>
    </source>
</evidence>
<dbReference type="EMBL" id="OU900097">
    <property type="protein sequence ID" value="CAG9861649.1"/>
    <property type="molecule type" value="Genomic_DNA"/>
</dbReference>
<proteinExistence type="inferred from homology"/>
<evidence type="ECO:0000256" key="12">
    <source>
        <dbReference type="ARBA" id="ARBA00034074"/>
    </source>
</evidence>
<dbReference type="InterPro" id="IPR012334">
    <property type="entry name" value="Pectin_lyas_fold"/>
</dbReference>
<organism evidence="15 16">
    <name type="scientific">Phyllotreta striolata</name>
    <name type="common">Striped flea beetle</name>
    <name type="synonym">Crioceris striolata</name>
    <dbReference type="NCBI Taxonomy" id="444603"/>
    <lineage>
        <taxon>Eukaryota</taxon>
        <taxon>Metazoa</taxon>
        <taxon>Ecdysozoa</taxon>
        <taxon>Arthropoda</taxon>
        <taxon>Hexapoda</taxon>
        <taxon>Insecta</taxon>
        <taxon>Pterygota</taxon>
        <taxon>Neoptera</taxon>
        <taxon>Endopterygota</taxon>
        <taxon>Coleoptera</taxon>
        <taxon>Polyphaga</taxon>
        <taxon>Cucujiformia</taxon>
        <taxon>Chrysomeloidea</taxon>
        <taxon>Chrysomelidae</taxon>
        <taxon>Galerucinae</taxon>
        <taxon>Alticini</taxon>
        <taxon>Phyllotreta</taxon>
    </lineage>
</organism>
<dbReference type="GO" id="GO:0005576">
    <property type="term" value="C:extracellular region"/>
    <property type="evidence" value="ECO:0007669"/>
    <property type="project" value="UniProtKB-SubCell"/>
</dbReference>
<keyword evidence="4" id="KW-0964">Secreted</keyword>
<reference evidence="15" key="1">
    <citation type="submission" date="2022-01" db="EMBL/GenBank/DDBJ databases">
        <authorList>
            <person name="King R."/>
        </authorList>
    </citation>
    <scope>NUCLEOTIDE SEQUENCE</scope>
</reference>
<dbReference type="Gene3D" id="2.160.20.10">
    <property type="entry name" value="Single-stranded right-handed beta-helix, Pectin lyase-like"/>
    <property type="match status" value="1"/>
</dbReference>
<dbReference type="PANTHER" id="PTHR31884">
    <property type="entry name" value="POLYGALACTURONASE"/>
    <property type="match status" value="1"/>
</dbReference>
<accession>A0A9N9TW63</accession>
<dbReference type="GO" id="GO:0071555">
    <property type="term" value="P:cell wall organization"/>
    <property type="evidence" value="ECO:0007669"/>
    <property type="project" value="UniProtKB-KW"/>
</dbReference>
<sequence>MLFKLIVSLFLMKFARSSCVISSFSQVDEATKRCDSITVTDLVVPPGVTLEFDLNNGTTVDFDGLVTFENASWTGPLVRFRGDGVRVRGAPGSVFDGQGALYWDTKGGMGGLPKPYFFQIETTGGSVFENISLLNCPHHCVIISSSDLTLTGWNVDVSAGDKGNLGHNTDGFDVIFGENVVIENSRVLNQDDCVAVNRGSNMLISNLYCSGGHGISLSVGFSKHSYRHNTVHNVTFSDCTVARSQNGIHVKTHNDGYLGEIKNITYRNIKFIDVENFGINVQQDYANGTGTGHPESNIPITNLTLSNVSGNVRGSKSTAVFILCGSTGCFDWKWSNVSITGARRRDSCINYRPFGFAC</sequence>
<comment type="similarity">
    <text evidence="2 13">Belongs to the glycosyl hydrolase 28 family.</text>
</comment>
<evidence type="ECO:0000256" key="9">
    <source>
        <dbReference type="ARBA" id="ARBA00023180"/>
    </source>
</evidence>
<gene>
    <name evidence="15" type="ORF">PHYEVI_LOCUS7980</name>
</gene>
<dbReference type="Pfam" id="PF00295">
    <property type="entry name" value="Glyco_hydro_28"/>
    <property type="match status" value="1"/>
</dbReference>
<feature type="chain" id="PRO_5040200416" description="endo-polygalacturonase" evidence="14">
    <location>
        <begin position="18"/>
        <end position="358"/>
    </location>
</feature>
<keyword evidence="7 13" id="KW-0378">Hydrolase</keyword>
<evidence type="ECO:0000256" key="7">
    <source>
        <dbReference type="ARBA" id="ARBA00022801"/>
    </source>
</evidence>
<dbReference type="InterPro" id="IPR006626">
    <property type="entry name" value="PbH1"/>
</dbReference>
<evidence type="ECO:0000256" key="2">
    <source>
        <dbReference type="ARBA" id="ARBA00008834"/>
    </source>
</evidence>
<dbReference type="OrthoDB" id="6727952at2759"/>
<evidence type="ECO:0000256" key="11">
    <source>
        <dbReference type="ARBA" id="ARBA00023316"/>
    </source>
</evidence>
<dbReference type="InterPro" id="IPR000743">
    <property type="entry name" value="Glyco_hydro_28"/>
</dbReference>
<keyword evidence="11" id="KW-0961">Cell wall biogenesis/degradation</keyword>
<evidence type="ECO:0000256" key="3">
    <source>
        <dbReference type="ARBA" id="ARBA00012736"/>
    </source>
</evidence>
<keyword evidence="6" id="KW-0677">Repeat</keyword>
<evidence type="ECO:0000256" key="10">
    <source>
        <dbReference type="ARBA" id="ARBA00023295"/>
    </source>
</evidence>
<dbReference type="PANTHER" id="PTHR31884:SF9">
    <property type="entry name" value="ENDOPOLYGALACTURONASE D-RELATED"/>
    <property type="match status" value="1"/>
</dbReference>
<dbReference type="GO" id="GO:0004650">
    <property type="term" value="F:polygalacturonase activity"/>
    <property type="evidence" value="ECO:0007669"/>
    <property type="project" value="UniProtKB-EC"/>
</dbReference>
<feature type="signal peptide" evidence="14">
    <location>
        <begin position="1"/>
        <end position="17"/>
    </location>
</feature>
<evidence type="ECO:0000313" key="15">
    <source>
        <dbReference type="EMBL" id="CAG9861649.1"/>
    </source>
</evidence>
<evidence type="ECO:0000256" key="14">
    <source>
        <dbReference type="SAM" id="SignalP"/>
    </source>
</evidence>
<dbReference type="AlphaFoldDB" id="A0A9N9TW63"/>
<dbReference type="SUPFAM" id="SSF51126">
    <property type="entry name" value="Pectin lyase-like"/>
    <property type="match status" value="1"/>
</dbReference>
<dbReference type="GO" id="GO:0045490">
    <property type="term" value="P:pectin catabolic process"/>
    <property type="evidence" value="ECO:0007669"/>
    <property type="project" value="TreeGrafter"/>
</dbReference>
<dbReference type="SMART" id="SM00710">
    <property type="entry name" value="PbH1"/>
    <property type="match status" value="5"/>
</dbReference>
<keyword evidence="16" id="KW-1185">Reference proteome</keyword>
<keyword evidence="5 14" id="KW-0732">Signal</keyword>
<evidence type="ECO:0000256" key="4">
    <source>
        <dbReference type="ARBA" id="ARBA00022525"/>
    </source>
</evidence>
<comment type="subcellular location">
    <subcellularLocation>
        <location evidence="1">Secreted</location>
    </subcellularLocation>
</comment>
<dbReference type="Proteomes" id="UP001153712">
    <property type="component" value="Chromosome 4"/>
</dbReference>
<evidence type="ECO:0000256" key="13">
    <source>
        <dbReference type="RuleBase" id="RU361169"/>
    </source>
</evidence>
<evidence type="ECO:0000256" key="1">
    <source>
        <dbReference type="ARBA" id="ARBA00004613"/>
    </source>
</evidence>
<dbReference type="InterPro" id="IPR050434">
    <property type="entry name" value="Glycosyl_hydrlase_28"/>
</dbReference>
<name>A0A9N9TW63_PHYSR</name>